<dbReference type="InterPro" id="IPR008967">
    <property type="entry name" value="p53-like_TF_DNA-bd_sf"/>
</dbReference>
<evidence type="ECO:0000259" key="4">
    <source>
        <dbReference type="PROSITE" id="PS51517"/>
    </source>
</evidence>
<dbReference type="InterPro" id="IPR037141">
    <property type="entry name" value="NDT80_DNA-bd_dom_sf"/>
</dbReference>
<name>A0A9P8KUP8_9HYPO</name>
<feature type="domain" description="NDT80" evidence="4">
    <location>
        <begin position="290"/>
        <end position="520"/>
    </location>
</feature>
<protein>
    <recommendedName>
        <fullName evidence="4">NDT80 domain-containing protein</fullName>
    </recommendedName>
</protein>
<accession>A0A9P8KUP8</accession>
<evidence type="ECO:0000256" key="2">
    <source>
        <dbReference type="PROSITE-ProRule" id="PRU00850"/>
    </source>
</evidence>
<feature type="DNA-binding region" description="NDT80" evidence="2">
    <location>
        <begin position="290"/>
        <end position="520"/>
    </location>
</feature>
<dbReference type="PANTHER" id="PTHR35144">
    <property type="entry name" value="MEIOSIS-SPECIFIC TRANSCRIPTION FACTOR NDT80"/>
    <property type="match status" value="1"/>
</dbReference>
<feature type="region of interest" description="Disordered" evidence="3">
    <location>
        <begin position="508"/>
        <end position="666"/>
    </location>
</feature>
<feature type="compositionally biased region" description="Polar residues" evidence="3">
    <location>
        <begin position="558"/>
        <end position="567"/>
    </location>
</feature>
<dbReference type="Proteomes" id="UP000826573">
    <property type="component" value="Unassembled WGS sequence"/>
</dbReference>
<keyword evidence="1 2" id="KW-0238">DNA-binding</keyword>
<dbReference type="GO" id="GO:0003700">
    <property type="term" value="F:DNA-binding transcription factor activity"/>
    <property type="evidence" value="ECO:0007669"/>
    <property type="project" value="UniProtKB-UniRule"/>
</dbReference>
<evidence type="ECO:0000313" key="5">
    <source>
        <dbReference type="EMBL" id="KAH0529223.1"/>
    </source>
</evidence>
<dbReference type="GO" id="GO:0003677">
    <property type="term" value="F:DNA binding"/>
    <property type="evidence" value="ECO:0007669"/>
    <property type="project" value="UniProtKB-KW"/>
</dbReference>
<proteinExistence type="predicted"/>
<comment type="caution">
    <text evidence="5">The sequence shown here is derived from an EMBL/GenBank/DDBJ whole genome shotgun (WGS) entry which is preliminary data.</text>
</comment>
<sequence length="720" mass="78814">MALHAFYPKVPGFSLGSRASFRRVSRRQPACSSTLHCPGPAQWRWTVVKESGRGHFEFSFECLCCARARARAWSQSQSRPPPSPARYKCGLPCTVLSCTCSGCASAPPADARLWDPPEATSGSVLSLLSRAWKLHRLPIFICTASPEPAANRRHHCCCEPENPRPRPLLAFLLLASSSSCAFCFLSPSRYPPSGCATRCVGAGLDDAMAAFNSMPAMPAAPTAPNDAMGMNHGPPPPMGMDSFDPELNFHESLLDGSALAPLPFTPSYEFDNFVTTFEDPFSYSSRPFEPITNQDAANDEASPQELDNKLLGFSDPIMHATIVDEAGAFADLNMTAELYGMFFVAEDVFGGENTGRPLELTCYRRNLWQCSGQITLPRAVNNVIDEQGRQTAITELYASITGLESIEGKAAEIITIPWKGANPQLEEAKIASAPPNLTLDLSIGREIDANRVSLPVSWKRLQFKHATANNGRRKGLQQHYVVQINLLGKTKSGEIIKIAEVQSGPVIVRGRSPRNFDSRKDVHLTSDKKLERRNTNSTDNPTPKAERDNLLASLPRYPSSNGNEWTTPQAAPQPSQSPHPAKRMALSPTVSLPPVPAWTTENPTGKGPPPNHRNSFSRPPNPTVPITLSLSEDEKSPNRSSAELQSPQLSKAYPANGQNASNSPAEEADPLYEYFPLSVDDWMPPVDAVYRPHIVHHTIAPPEFKAQQIGRKVKRYFTAD</sequence>
<feature type="compositionally biased region" description="Polar residues" evidence="3">
    <location>
        <begin position="612"/>
        <end position="630"/>
    </location>
</feature>
<dbReference type="AlphaFoldDB" id="A0A9P8KUP8"/>
<dbReference type="InterPro" id="IPR052605">
    <property type="entry name" value="Fungal_trans_regulator"/>
</dbReference>
<keyword evidence="6" id="KW-1185">Reference proteome</keyword>
<dbReference type="GO" id="GO:0045944">
    <property type="term" value="P:positive regulation of transcription by RNA polymerase II"/>
    <property type="evidence" value="ECO:0007669"/>
    <property type="project" value="TreeGrafter"/>
</dbReference>
<dbReference type="PANTHER" id="PTHR35144:SF1">
    <property type="entry name" value="PROTEIN PACG"/>
    <property type="match status" value="1"/>
</dbReference>
<feature type="compositionally biased region" description="Polar residues" evidence="3">
    <location>
        <begin position="638"/>
        <end position="649"/>
    </location>
</feature>
<dbReference type="SUPFAM" id="SSF49417">
    <property type="entry name" value="p53-like transcription factors"/>
    <property type="match status" value="1"/>
</dbReference>
<dbReference type="InterPro" id="IPR024061">
    <property type="entry name" value="NDT80_DNA-bd_dom"/>
</dbReference>
<organism evidence="5 6">
    <name type="scientific">Trichoderma semiorbis</name>
    <dbReference type="NCBI Taxonomy" id="1491008"/>
    <lineage>
        <taxon>Eukaryota</taxon>
        <taxon>Fungi</taxon>
        <taxon>Dikarya</taxon>
        <taxon>Ascomycota</taxon>
        <taxon>Pezizomycotina</taxon>
        <taxon>Sordariomycetes</taxon>
        <taxon>Hypocreomycetidae</taxon>
        <taxon>Hypocreales</taxon>
        <taxon>Hypocreaceae</taxon>
        <taxon>Trichoderma</taxon>
    </lineage>
</organism>
<gene>
    <name evidence="5" type="ORF">TsFJ059_003993</name>
</gene>
<feature type="compositionally biased region" description="Basic and acidic residues" evidence="3">
    <location>
        <begin position="514"/>
        <end position="534"/>
    </location>
</feature>
<evidence type="ECO:0000256" key="3">
    <source>
        <dbReference type="SAM" id="MobiDB-lite"/>
    </source>
</evidence>
<dbReference type="PROSITE" id="PS51517">
    <property type="entry name" value="NDT80"/>
    <property type="match status" value="1"/>
</dbReference>
<feature type="compositionally biased region" description="Low complexity" evidence="3">
    <location>
        <begin position="568"/>
        <end position="579"/>
    </location>
</feature>
<evidence type="ECO:0000313" key="6">
    <source>
        <dbReference type="Proteomes" id="UP000826573"/>
    </source>
</evidence>
<evidence type="ECO:0000256" key="1">
    <source>
        <dbReference type="ARBA" id="ARBA00023125"/>
    </source>
</evidence>
<reference evidence="5 6" key="1">
    <citation type="submission" date="2021-08" db="EMBL/GenBank/DDBJ databases">
        <title>The highly contiguous genome resource for Trichoderma semiorbis FJ059, a fungal antagonistic to plant pathogens.</title>
        <authorList>
            <person name="Liu T."/>
        </authorList>
    </citation>
    <scope>NUCLEOTIDE SEQUENCE [LARGE SCALE GENOMIC DNA]</scope>
    <source>
        <strain evidence="5 6">FJ059</strain>
    </source>
</reference>
<dbReference type="Pfam" id="PF05224">
    <property type="entry name" value="NDT80_PhoG"/>
    <property type="match status" value="1"/>
</dbReference>
<dbReference type="GO" id="GO:0051321">
    <property type="term" value="P:meiotic cell cycle"/>
    <property type="evidence" value="ECO:0007669"/>
    <property type="project" value="TreeGrafter"/>
</dbReference>
<dbReference type="Gene3D" id="2.60.40.1390">
    <property type="entry name" value="NDT80 DNA-binding domain"/>
    <property type="match status" value="1"/>
</dbReference>
<dbReference type="EMBL" id="JAIMJC010000002">
    <property type="protein sequence ID" value="KAH0529223.1"/>
    <property type="molecule type" value="Genomic_DNA"/>
</dbReference>
<dbReference type="GO" id="GO:0000228">
    <property type="term" value="C:nuclear chromosome"/>
    <property type="evidence" value="ECO:0007669"/>
    <property type="project" value="TreeGrafter"/>
</dbReference>